<reference evidence="2 4" key="1">
    <citation type="submission" date="2008-03" db="EMBL/GenBank/DDBJ databases">
        <title>Annotation of Ixodes scapularis.</title>
        <authorList>
            <consortium name="Ixodes scapularis Genome Project Consortium"/>
            <person name="Caler E."/>
            <person name="Hannick L.I."/>
            <person name="Bidwell S."/>
            <person name="Joardar V."/>
            <person name="Thiagarajan M."/>
            <person name="Amedeo P."/>
            <person name="Galinsky K.J."/>
            <person name="Schobel S."/>
            <person name="Inman J."/>
            <person name="Hostetler J."/>
            <person name="Miller J."/>
            <person name="Hammond M."/>
            <person name="Megy K."/>
            <person name="Lawson D."/>
            <person name="Kodira C."/>
            <person name="Sutton G."/>
            <person name="Meyer J."/>
            <person name="Hill C.A."/>
            <person name="Birren B."/>
            <person name="Nene V."/>
            <person name="Collins F."/>
            <person name="Alarcon-Chaidez F."/>
            <person name="Wikel S."/>
            <person name="Strausberg R."/>
        </authorList>
    </citation>
    <scope>NUCLEOTIDE SEQUENCE [LARGE SCALE GENOMIC DNA]</scope>
    <source>
        <strain evidence="4">Wikel</strain>
        <strain evidence="2">Wikel colony</strain>
    </source>
</reference>
<dbReference type="OrthoDB" id="6500341at2759"/>
<protein>
    <submittedName>
        <fullName evidence="2 3">Uncharacterized protein</fullName>
    </submittedName>
</protein>
<dbReference type="VEuPathDB" id="VectorBase:ISCP_029521"/>
<dbReference type="VEuPathDB" id="VectorBase:ISCW002727"/>
<evidence type="ECO:0000313" key="2">
    <source>
        <dbReference type="EMBL" id="EEC03397.1"/>
    </source>
</evidence>
<feature type="compositionally biased region" description="Low complexity" evidence="1">
    <location>
        <begin position="46"/>
        <end position="56"/>
    </location>
</feature>
<accession>B7P9X5</accession>
<dbReference type="InParanoid" id="B7P9X5"/>
<dbReference type="AlphaFoldDB" id="B7P9X5"/>
<sequence length="103" mass="10393">MAAPVAQATPRCGRRPRSGLGRRPGVARCPSPAPGRPPGVGAHSPGGTTTGSSRGSGAHEAARRTSSSPLEGNGAASTGAGRQKQPITRPLRLHLSQELRSKA</sequence>
<feature type="region of interest" description="Disordered" evidence="1">
    <location>
        <begin position="1"/>
        <end position="103"/>
    </location>
</feature>
<dbReference type="EMBL" id="DS667987">
    <property type="protein sequence ID" value="EEC03397.1"/>
    <property type="molecule type" value="Genomic_DNA"/>
</dbReference>
<reference evidence="3" key="2">
    <citation type="submission" date="2020-05" db="UniProtKB">
        <authorList>
            <consortium name="EnsemblMetazoa"/>
        </authorList>
    </citation>
    <scope>IDENTIFICATION</scope>
    <source>
        <strain evidence="3">wikel</strain>
    </source>
</reference>
<dbReference type="EMBL" id="ABJB010063089">
    <property type="status" value="NOT_ANNOTATED_CDS"/>
    <property type="molecule type" value="Genomic_DNA"/>
</dbReference>
<proteinExistence type="predicted"/>
<dbReference type="PaxDb" id="6945-B7P9X5"/>
<dbReference type="Proteomes" id="UP000001555">
    <property type="component" value="Unassembled WGS sequence"/>
</dbReference>
<dbReference type="EnsemblMetazoa" id="ISCW002727-RA">
    <property type="protein sequence ID" value="ISCW002727-PA"/>
    <property type="gene ID" value="ISCW002727"/>
</dbReference>
<feature type="non-terminal residue" evidence="2">
    <location>
        <position position="103"/>
    </location>
</feature>
<keyword evidence="4" id="KW-1185">Reference proteome</keyword>
<name>B7P9X5_IXOSC</name>
<dbReference type="HOGENOM" id="CLU_2270424_0_0_1"/>
<evidence type="ECO:0000256" key="1">
    <source>
        <dbReference type="SAM" id="MobiDB-lite"/>
    </source>
</evidence>
<gene>
    <name evidence="2" type="ORF">IscW_ISCW002727</name>
</gene>
<evidence type="ECO:0000313" key="4">
    <source>
        <dbReference type="Proteomes" id="UP000001555"/>
    </source>
</evidence>
<organism>
    <name type="scientific">Ixodes scapularis</name>
    <name type="common">Black-legged tick</name>
    <name type="synonym">Deer tick</name>
    <dbReference type="NCBI Taxonomy" id="6945"/>
    <lineage>
        <taxon>Eukaryota</taxon>
        <taxon>Metazoa</taxon>
        <taxon>Ecdysozoa</taxon>
        <taxon>Arthropoda</taxon>
        <taxon>Chelicerata</taxon>
        <taxon>Arachnida</taxon>
        <taxon>Acari</taxon>
        <taxon>Parasitiformes</taxon>
        <taxon>Ixodida</taxon>
        <taxon>Ixodoidea</taxon>
        <taxon>Ixodidae</taxon>
        <taxon>Ixodinae</taxon>
        <taxon>Ixodes</taxon>
    </lineage>
</organism>
<evidence type="ECO:0000313" key="3">
    <source>
        <dbReference type="EnsemblMetazoa" id="ISCW002727-PA"/>
    </source>
</evidence>